<dbReference type="PANTHER" id="PTHR30069">
    <property type="entry name" value="TONB-DEPENDENT OUTER MEMBRANE RECEPTOR"/>
    <property type="match status" value="1"/>
</dbReference>
<evidence type="ECO:0000256" key="8">
    <source>
        <dbReference type="PROSITE-ProRule" id="PRU01360"/>
    </source>
</evidence>
<evidence type="ECO:0000256" key="1">
    <source>
        <dbReference type="ARBA" id="ARBA00004571"/>
    </source>
</evidence>
<evidence type="ECO:0000256" key="5">
    <source>
        <dbReference type="ARBA" id="ARBA00022729"/>
    </source>
</evidence>
<dbReference type="Pfam" id="PF13715">
    <property type="entry name" value="CarbopepD_reg_2"/>
    <property type="match status" value="1"/>
</dbReference>
<keyword evidence="5" id="KW-0732">Signal</keyword>
<keyword evidence="10" id="KW-0675">Receptor</keyword>
<dbReference type="Proteomes" id="UP000265926">
    <property type="component" value="Unassembled WGS sequence"/>
</dbReference>
<keyword evidence="6 8" id="KW-0472">Membrane</keyword>
<dbReference type="PROSITE" id="PS52016">
    <property type="entry name" value="TONB_DEPENDENT_REC_3"/>
    <property type="match status" value="1"/>
</dbReference>
<dbReference type="AlphaFoldDB" id="A0A399T442"/>
<dbReference type="Gene3D" id="2.170.130.10">
    <property type="entry name" value="TonB-dependent receptor, plug domain"/>
    <property type="match status" value="1"/>
</dbReference>
<gene>
    <name evidence="10" type="ORF">D1614_03710</name>
</gene>
<accession>A0A399T442</accession>
<evidence type="ECO:0000256" key="6">
    <source>
        <dbReference type="ARBA" id="ARBA00023136"/>
    </source>
</evidence>
<evidence type="ECO:0000256" key="2">
    <source>
        <dbReference type="ARBA" id="ARBA00022448"/>
    </source>
</evidence>
<reference evidence="10 11" key="1">
    <citation type="submission" date="2018-08" db="EMBL/GenBank/DDBJ databases">
        <title>Pallidiluteibacterium maritimus gen. nov., sp. nov., isolated from coastal sediment.</title>
        <authorList>
            <person name="Zhou L.Y."/>
        </authorList>
    </citation>
    <scope>NUCLEOTIDE SEQUENCE [LARGE SCALE GENOMIC DNA]</scope>
    <source>
        <strain evidence="10 11">XSD2</strain>
    </source>
</reference>
<evidence type="ECO:0000256" key="3">
    <source>
        <dbReference type="ARBA" id="ARBA00022452"/>
    </source>
</evidence>
<dbReference type="OrthoDB" id="9803050at2"/>
<evidence type="ECO:0000256" key="4">
    <source>
        <dbReference type="ARBA" id="ARBA00022692"/>
    </source>
</evidence>
<dbReference type="InterPro" id="IPR008969">
    <property type="entry name" value="CarboxyPept-like_regulatory"/>
</dbReference>
<dbReference type="RefSeq" id="WP_119436547.1">
    <property type="nucleotide sequence ID" value="NZ_QWGR01000002.1"/>
</dbReference>
<keyword evidence="11" id="KW-1185">Reference proteome</keyword>
<sequence>MQRLILSILILFPLITVAQEKFTISGYVEDELSGERLIGASVLVDKARGVASNQYGFYSLTLPAGSYGLACRYMGYKPAVKEINLSSDTVVNISLSLGLELKEVQVTASKSGGPRTASSLNYFNPDMETMNRIPAILGEQDLLKAIQFLPGIKGGAENTTGYSVRGGSADQNLILLDGVPVYNVNHLFGFFSVFNSDAIKNVSLYKGGIPARYGGRLSSVLDINMKEGNMQQQHGVLSVSPISARMTYEAPIVKDKAAYIVSFRRTMLDLPMLLYQKLIGLENSAGFNFYDLNAKANWLINPRNRVYLSVYSGRDKQFSKTNRDGINSKYYYKWGNITSVLRWNHQLSSKLFFNTSAYYSQYDLTNLILSKTDERYAKYRASSSLNDLSLTSDMDWYLSPSYTLRMGGKATIMHFAPNIIQTIDDEYETKRNQEDKNTANNLELYAENELTIKKIRANMGLRTVLFDTGEKNYVSVEPRFALKYNADNGLAGNIAFTQMSQFIHLLSNSSLGLPTDLWVGSTDVVTPQKSWQYSAGIEKRFLDYSVGVEAYYKEMENVIRFTEGAVFLSSQNKNWMENINVGQGKAYGAEFMIKKEKGSLTGMLSYTLAWSERQFNEVNQGAWFSYKYDRRHDLSLLGEYQIFKSDWQEKTFSFGFTLQSGNNLSIPDVEYQGLPMPGMEDYLGGIPEWSTVRQTYDNPNNFRMPVFHHLDLGYSTKRIKKQGKSITWTFSVYNVYNRMNPWYYYKDTRGKVKQVSIFPIMPSVSYKYSF</sequence>
<dbReference type="InterPro" id="IPR012910">
    <property type="entry name" value="Plug_dom"/>
</dbReference>
<organism evidence="10 11">
    <name type="scientific">Maribellus luteus</name>
    <dbReference type="NCBI Taxonomy" id="2305463"/>
    <lineage>
        <taxon>Bacteria</taxon>
        <taxon>Pseudomonadati</taxon>
        <taxon>Bacteroidota</taxon>
        <taxon>Bacteroidia</taxon>
        <taxon>Marinilabiliales</taxon>
        <taxon>Prolixibacteraceae</taxon>
        <taxon>Maribellus</taxon>
    </lineage>
</organism>
<comment type="subcellular location">
    <subcellularLocation>
        <location evidence="1 8">Cell outer membrane</location>
        <topology evidence="1 8">Multi-pass membrane protein</topology>
    </subcellularLocation>
</comment>
<dbReference type="SUPFAM" id="SSF56935">
    <property type="entry name" value="Porins"/>
    <property type="match status" value="1"/>
</dbReference>
<keyword evidence="7 8" id="KW-0998">Cell outer membrane</keyword>
<dbReference type="Gene3D" id="2.60.40.1120">
    <property type="entry name" value="Carboxypeptidase-like, regulatory domain"/>
    <property type="match status" value="1"/>
</dbReference>
<protein>
    <submittedName>
        <fullName evidence="10">TonB-dependent receptor</fullName>
    </submittedName>
</protein>
<keyword evidence="2 8" id="KW-0813">Transport</keyword>
<dbReference type="EMBL" id="QWGR01000002">
    <property type="protein sequence ID" value="RIJ49859.1"/>
    <property type="molecule type" value="Genomic_DNA"/>
</dbReference>
<dbReference type="PANTHER" id="PTHR30069:SF29">
    <property type="entry name" value="HEMOGLOBIN AND HEMOGLOBIN-HAPTOGLOBIN-BINDING PROTEIN 1-RELATED"/>
    <property type="match status" value="1"/>
</dbReference>
<dbReference type="Gene3D" id="2.40.170.20">
    <property type="entry name" value="TonB-dependent receptor, beta-barrel domain"/>
    <property type="match status" value="1"/>
</dbReference>
<dbReference type="GO" id="GO:0009279">
    <property type="term" value="C:cell outer membrane"/>
    <property type="evidence" value="ECO:0007669"/>
    <property type="project" value="UniProtKB-SubCell"/>
</dbReference>
<dbReference type="InterPro" id="IPR036942">
    <property type="entry name" value="Beta-barrel_TonB_sf"/>
</dbReference>
<comment type="similarity">
    <text evidence="8">Belongs to the TonB-dependent receptor family.</text>
</comment>
<comment type="caution">
    <text evidence="10">The sequence shown here is derived from an EMBL/GenBank/DDBJ whole genome shotgun (WGS) entry which is preliminary data.</text>
</comment>
<evidence type="ECO:0000256" key="7">
    <source>
        <dbReference type="ARBA" id="ARBA00023237"/>
    </source>
</evidence>
<dbReference type="Pfam" id="PF07715">
    <property type="entry name" value="Plug"/>
    <property type="match status" value="1"/>
</dbReference>
<dbReference type="InterPro" id="IPR037066">
    <property type="entry name" value="Plug_dom_sf"/>
</dbReference>
<dbReference type="InterPro" id="IPR039426">
    <property type="entry name" value="TonB-dep_rcpt-like"/>
</dbReference>
<keyword evidence="3 8" id="KW-1134">Transmembrane beta strand</keyword>
<evidence type="ECO:0000259" key="9">
    <source>
        <dbReference type="Pfam" id="PF07715"/>
    </source>
</evidence>
<feature type="domain" description="TonB-dependent receptor plug" evidence="9">
    <location>
        <begin position="138"/>
        <end position="216"/>
    </location>
</feature>
<evidence type="ECO:0000313" key="11">
    <source>
        <dbReference type="Proteomes" id="UP000265926"/>
    </source>
</evidence>
<dbReference type="SUPFAM" id="SSF49464">
    <property type="entry name" value="Carboxypeptidase regulatory domain-like"/>
    <property type="match status" value="1"/>
</dbReference>
<evidence type="ECO:0000313" key="10">
    <source>
        <dbReference type="EMBL" id="RIJ49859.1"/>
    </source>
</evidence>
<proteinExistence type="inferred from homology"/>
<keyword evidence="4 8" id="KW-0812">Transmembrane</keyword>
<dbReference type="GO" id="GO:0044718">
    <property type="term" value="P:siderophore transmembrane transport"/>
    <property type="evidence" value="ECO:0007669"/>
    <property type="project" value="TreeGrafter"/>
</dbReference>
<name>A0A399T442_9BACT</name>
<dbReference type="GO" id="GO:0015344">
    <property type="term" value="F:siderophore uptake transmembrane transporter activity"/>
    <property type="evidence" value="ECO:0007669"/>
    <property type="project" value="TreeGrafter"/>
</dbReference>